<protein>
    <submittedName>
        <fullName evidence="2">Uncharacterized protein</fullName>
    </submittedName>
</protein>
<accession>A0ABD7LIB2</accession>
<evidence type="ECO:0000313" key="2">
    <source>
        <dbReference type="EMBL" id="SAK15788.1"/>
    </source>
</evidence>
<proteinExistence type="predicted"/>
<dbReference type="AlphaFoldDB" id="A0ABD7LIB2"/>
<feature type="region of interest" description="Disordered" evidence="1">
    <location>
        <begin position="1"/>
        <end position="37"/>
    </location>
</feature>
<dbReference type="Proteomes" id="UP000196218">
    <property type="component" value="Unassembled WGS sequence"/>
</dbReference>
<sequence length="97" mass="10272">MGRPGRPRKSADSSPAAPAVEAIESASAAPNPPISPASWGTFRTFVKEHGMTIARARFPSPPEPVIHTIWRGIPVLDGEPAVLRDSGVWEQYAGADA</sequence>
<evidence type="ECO:0000313" key="3">
    <source>
        <dbReference type="Proteomes" id="UP000196218"/>
    </source>
</evidence>
<gene>
    <name evidence="2" type="ORF">UA18_01374</name>
</gene>
<evidence type="ECO:0000256" key="1">
    <source>
        <dbReference type="SAM" id="MobiDB-lite"/>
    </source>
</evidence>
<dbReference type="EMBL" id="FKJW01000003">
    <property type="protein sequence ID" value="SAK15788.1"/>
    <property type="molecule type" value="Genomic_DNA"/>
</dbReference>
<name>A0ABD7LIB2_9BURK</name>
<organism evidence="2 3">
    <name type="scientific">Burkholderia multivorans</name>
    <dbReference type="NCBI Taxonomy" id="87883"/>
    <lineage>
        <taxon>Bacteria</taxon>
        <taxon>Pseudomonadati</taxon>
        <taxon>Pseudomonadota</taxon>
        <taxon>Betaproteobacteria</taxon>
        <taxon>Burkholderiales</taxon>
        <taxon>Burkholderiaceae</taxon>
        <taxon>Burkholderia</taxon>
        <taxon>Burkholderia cepacia complex</taxon>
    </lineage>
</organism>
<reference evidence="2 3" key="1">
    <citation type="submission" date="2016-04" db="EMBL/GenBank/DDBJ databases">
        <authorList>
            <person name="Peeters C."/>
        </authorList>
    </citation>
    <scope>NUCLEOTIDE SEQUENCE [LARGE SCALE GENOMIC DNA]</scope>
    <source>
        <strain evidence="2">LMG 29311</strain>
    </source>
</reference>
<comment type="caution">
    <text evidence="2">The sequence shown here is derived from an EMBL/GenBank/DDBJ whole genome shotgun (WGS) entry which is preliminary data.</text>
</comment>